<organism evidence="2 3">
    <name type="scientific">Anopheles maculatus</name>
    <dbReference type="NCBI Taxonomy" id="74869"/>
    <lineage>
        <taxon>Eukaryota</taxon>
        <taxon>Metazoa</taxon>
        <taxon>Ecdysozoa</taxon>
        <taxon>Arthropoda</taxon>
        <taxon>Hexapoda</taxon>
        <taxon>Insecta</taxon>
        <taxon>Pterygota</taxon>
        <taxon>Neoptera</taxon>
        <taxon>Endopterygota</taxon>
        <taxon>Diptera</taxon>
        <taxon>Nematocera</taxon>
        <taxon>Culicoidea</taxon>
        <taxon>Culicidae</taxon>
        <taxon>Anophelinae</taxon>
        <taxon>Anopheles</taxon>
        <taxon>Anopheles maculatus group</taxon>
    </lineage>
</organism>
<proteinExistence type="predicted"/>
<accession>A0A182SS65</accession>
<dbReference type="VEuPathDB" id="VectorBase:AMAM012328"/>
<dbReference type="AlphaFoldDB" id="A0A182SS65"/>
<feature type="region of interest" description="Disordered" evidence="1">
    <location>
        <begin position="1"/>
        <end position="49"/>
    </location>
</feature>
<sequence>MRRPANPLTQQRTSGDRYDDQHTRLRSSEHPTIDVTPRNFPTQQRTSGIDQATTRTLTKPNPRIEWIYYQLIDKSKSVYFECLWIEDAPLVLNKIVFLNMLDAV</sequence>
<feature type="compositionally biased region" description="Polar residues" evidence="1">
    <location>
        <begin position="39"/>
        <end position="49"/>
    </location>
</feature>
<evidence type="ECO:0000313" key="2">
    <source>
        <dbReference type="EnsemblMetazoa" id="AMAM012328-PA"/>
    </source>
</evidence>
<dbReference type="Proteomes" id="UP000075901">
    <property type="component" value="Unassembled WGS sequence"/>
</dbReference>
<evidence type="ECO:0000256" key="1">
    <source>
        <dbReference type="SAM" id="MobiDB-lite"/>
    </source>
</evidence>
<dbReference type="EnsemblMetazoa" id="AMAM012328-RA">
    <property type="protein sequence ID" value="AMAM012328-PA"/>
    <property type="gene ID" value="AMAM012328"/>
</dbReference>
<reference evidence="2" key="2">
    <citation type="submission" date="2020-05" db="UniProtKB">
        <authorList>
            <consortium name="EnsemblMetazoa"/>
        </authorList>
    </citation>
    <scope>IDENTIFICATION</scope>
    <source>
        <strain evidence="2">maculatus3</strain>
    </source>
</reference>
<protein>
    <submittedName>
        <fullName evidence="2">Uncharacterized protein</fullName>
    </submittedName>
</protein>
<feature type="compositionally biased region" description="Basic and acidic residues" evidence="1">
    <location>
        <begin position="14"/>
        <end position="32"/>
    </location>
</feature>
<reference evidence="3" key="1">
    <citation type="submission" date="2013-09" db="EMBL/GenBank/DDBJ databases">
        <title>The Genome Sequence of Anopheles maculatus species B.</title>
        <authorList>
            <consortium name="The Broad Institute Genomics Platform"/>
            <person name="Neafsey D.E."/>
            <person name="Besansky N."/>
            <person name="Howell P."/>
            <person name="Walton C."/>
            <person name="Young S.K."/>
            <person name="Zeng Q."/>
            <person name="Gargeya S."/>
            <person name="Fitzgerald M."/>
            <person name="Haas B."/>
            <person name="Abouelleil A."/>
            <person name="Allen A.W."/>
            <person name="Alvarado L."/>
            <person name="Arachchi H.M."/>
            <person name="Berlin A.M."/>
            <person name="Chapman S.B."/>
            <person name="Gainer-Dewar J."/>
            <person name="Goldberg J."/>
            <person name="Griggs A."/>
            <person name="Gujja S."/>
            <person name="Hansen M."/>
            <person name="Howarth C."/>
            <person name="Imamovic A."/>
            <person name="Ireland A."/>
            <person name="Larimer J."/>
            <person name="McCowan C."/>
            <person name="Murphy C."/>
            <person name="Pearson M."/>
            <person name="Poon T.W."/>
            <person name="Priest M."/>
            <person name="Roberts A."/>
            <person name="Saif S."/>
            <person name="Shea T."/>
            <person name="Sisk P."/>
            <person name="Sykes S."/>
            <person name="Wortman J."/>
            <person name="Nusbaum C."/>
            <person name="Birren B."/>
        </authorList>
    </citation>
    <scope>NUCLEOTIDE SEQUENCE [LARGE SCALE GENOMIC DNA]</scope>
    <source>
        <strain evidence="3">maculatus3</strain>
    </source>
</reference>
<name>A0A182SS65_9DIPT</name>
<evidence type="ECO:0000313" key="3">
    <source>
        <dbReference type="Proteomes" id="UP000075901"/>
    </source>
</evidence>
<keyword evidence="3" id="KW-1185">Reference proteome</keyword>